<dbReference type="PANTHER" id="PTHR35457">
    <property type="entry name" value="HEME A SYNTHASE"/>
    <property type="match status" value="1"/>
</dbReference>
<keyword evidence="5 12" id="KW-1133">Transmembrane helix</keyword>
<accession>A0A5C5USR2</accession>
<comment type="caution">
    <text evidence="13">The sequence shown here is derived from an EMBL/GenBank/DDBJ whole genome shotgun (WGS) entry which is preliminary data.</text>
</comment>
<feature type="transmembrane region" description="Helical" evidence="12">
    <location>
        <begin position="111"/>
        <end position="131"/>
    </location>
</feature>
<proteinExistence type="predicted"/>
<keyword evidence="2" id="KW-1003">Cell membrane</keyword>
<comment type="subcellular location">
    <subcellularLocation>
        <location evidence="1">Membrane</location>
        <topology evidence="1">Multi-pass membrane protein</topology>
    </subcellularLocation>
</comment>
<keyword evidence="7" id="KW-0408">Iron</keyword>
<feature type="transmembrane region" description="Helical" evidence="12">
    <location>
        <begin position="23"/>
        <end position="42"/>
    </location>
</feature>
<protein>
    <submittedName>
        <fullName evidence="13">Heme A synthase</fullName>
    </submittedName>
</protein>
<keyword evidence="4" id="KW-0479">Metal-binding</keyword>
<dbReference type="PANTHER" id="PTHR35457:SF1">
    <property type="entry name" value="HEME A SYNTHASE"/>
    <property type="match status" value="1"/>
</dbReference>
<dbReference type="GO" id="GO:0046872">
    <property type="term" value="F:metal ion binding"/>
    <property type="evidence" value="ECO:0007669"/>
    <property type="project" value="UniProtKB-KW"/>
</dbReference>
<evidence type="ECO:0000256" key="10">
    <source>
        <dbReference type="ARBA" id="ARBA00023157"/>
    </source>
</evidence>
<evidence type="ECO:0000256" key="7">
    <source>
        <dbReference type="ARBA" id="ARBA00023004"/>
    </source>
</evidence>
<evidence type="ECO:0000256" key="12">
    <source>
        <dbReference type="SAM" id="Phobius"/>
    </source>
</evidence>
<feature type="transmembrane region" description="Helical" evidence="12">
    <location>
        <begin position="229"/>
        <end position="248"/>
    </location>
</feature>
<feature type="transmembrane region" description="Helical" evidence="12">
    <location>
        <begin position="177"/>
        <end position="200"/>
    </location>
</feature>
<evidence type="ECO:0000256" key="9">
    <source>
        <dbReference type="ARBA" id="ARBA00023136"/>
    </source>
</evidence>
<evidence type="ECO:0000256" key="1">
    <source>
        <dbReference type="ARBA" id="ARBA00004141"/>
    </source>
</evidence>
<dbReference type="GO" id="GO:0016020">
    <property type="term" value="C:membrane"/>
    <property type="evidence" value="ECO:0007669"/>
    <property type="project" value="UniProtKB-SubCell"/>
</dbReference>
<feature type="transmembrane region" description="Helical" evidence="12">
    <location>
        <begin position="283"/>
        <end position="303"/>
    </location>
</feature>
<evidence type="ECO:0000256" key="4">
    <source>
        <dbReference type="ARBA" id="ARBA00022723"/>
    </source>
</evidence>
<name>A0A5C5USR2_9CORY</name>
<sequence>MLKITLVTTPKPPRFPLLRTQRLLAICLLIAQAGITVTGSIVRVTGSGLGCPTWPTCNEGSLVPVAGAAPWIHQAIEFGNRLLTFVLVALALALFISVLRAKRRKEVVYHAFAQGVGIIVQAVIGGISVLLDLQWWAVALHFLPSMILVWLAAILVVRIAEPDNGAVVPLYPAPLRWLAVGSGVSLAVVLITGTMVTGAGPHSGDEGVGMEGRLQVDIAEIAHLHAHAMYLYLGLTIGLVVALLTVSANKRALNLGWTLIGFIVLQAAIGIIQYNWGVPRWTVPVHVGLSGVVCAFTGMLYACHQSRTPVDTLTGSPEGDAKITAASV</sequence>
<evidence type="ECO:0000256" key="2">
    <source>
        <dbReference type="ARBA" id="ARBA00022475"/>
    </source>
</evidence>
<dbReference type="GO" id="GO:0016491">
    <property type="term" value="F:oxidoreductase activity"/>
    <property type="evidence" value="ECO:0007669"/>
    <property type="project" value="UniProtKB-KW"/>
</dbReference>
<organism evidence="13 14">
    <name type="scientific">Corynebacterium canis</name>
    <dbReference type="NCBI Taxonomy" id="679663"/>
    <lineage>
        <taxon>Bacteria</taxon>
        <taxon>Bacillati</taxon>
        <taxon>Actinomycetota</taxon>
        <taxon>Actinomycetes</taxon>
        <taxon>Mycobacteriales</taxon>
        <taxon>Corynebacteriaceae</taxon>
        <taxon>Corynebacterium</taxon>
    </lineage>
</organism>
<keyword evidence="9 12" id="KW-0472">Membrane</keyword>
<gene>
    <name evidence="13" type="ORF">FRX94_00835</name>
</gene>
<feature type="transmembrane region" description="Helical" evidence="12">
    <location>
        <begin position="137"/>
        <end position="157"/>
    </location>
</feature>
<evidence type="ECO:0000256" key="8">
    <source>
        <dbReference type="ARBA" id="ARBA00023133"/>
    </source>
</evidence>
<keyword evidence="10" id="KW-1015">Disulfide bond</keyword>
<keyword evidence="8" id="KW-0350">Heme biosynthesis</keyword>
<keyword evidence="6" id="KW-0560">Oxidoreductase</keyword>
<evidence type="ECO:0000313" key="13">
    <source>
        <dbReference type="EMBL" id="TWT29098.1"/>
    </source>
</evidence>
<dbReference type="EMBL" id="VOHM01000001">
    <property type="protein sequence ID" value="TWT29098.1"/>
    <property type="molecule type" value="Genomic_DNA"/>
</dbReference>
<dbReference type="InterPro" id="IPR050450">
    <property type="entry name" value="COX15/CtaA_HemeA_synthase"/>
</dbReference>
<dbReference type="Proteomes" id="UP000320791">
    <property type="component" value="Unassembled WGS sequence"/>
</dbReference>
<dbReference type="Pfam" id="PF02628">
    <property type="entry name" value="COX15-CtaA"/>
    <property type="match status" value="1"/>
</dbReference>
<keyword evidence="14" id="KW-1185">Reference proteome</keyword>
<evidence type="ECO:0000256" key="3">
    <source>
        <dbReference type="ARBA" id="ARBA00022692"/>
    </source>
</evidence>
<reference evidence="13 14" key="1">
    <citation type="submission" date="2019-08" db="EMBL/GenBank/DDBJ databases">
        <authorList>
            <person name="Lei W."/>
        </authorList>
    </citation>
    <scope>NUCLEOTIDE SEQUENCE [LARGE SCALE GENOMIC DNA]</scope>
    <source>
        <strain evidence="13 14">CCUG 58627</strain>
    </source>
</reference>
<dbReference type="AlphaFoldDB" id="A0A5C5USR2"/>
<feature type="transmembrane region" description="Helical" evidence="12">
    <location>
        <begin position="255"/>
        <end position="277"/>
    </location>
</feature>
<keyword evidence="3 12" id="KW-0812">Transmembrane</keyword>
<evidence type="ECO:0000313" key="14">
    <source>
        <dbReference type="Proteomes" id="UP000320791"/>
    </source>
</evidence>
<feature type="transmembrane region" description="Helical" evidence="12">
    <location>
        <begin position="82"/>
        <end position="99"/>
    </location>
</feature>
<dbReference type="GO" id="GO:0006784">
    <property type="term" value="P:heme A biosynthetic process"/>
    <property type="evidence" value="ECO:0007669"/>
    <property type="project" value="InterPro"/>
</dbReference>
<evidence type="ECO:0000256" key="11">
    <source>
        <dbReference type="ARBA" id="ARBA00023444"/>
    </source>
</evidence>
<evidence type="ECO:0000256" key="6">
    <source>
        <dbReference type="ARBA" id="ARBA00023002"/>
    </source>
</evidence>
<dbReference type="InterPro" id="IPR003780">
    <property type="entry name" value="COX15/CtaA_fam"/>
</dbReference>
<evidence type="ECO:0000256" key="5">
    <source>
        <dbReference type="ARBA" id="ARBA00022989"/>
    </source>
</evidence>
<comment type="pathway">
    <text evidence="11">Porphyrin-containing compound metabolism.</text>
</comment>
<dbReference type="OrthoDB" id="5241540at2"/>